<protein>
    <submittedName>
        <fullName evidence="1">Uncharacterized protein</fullName>
    </submittedName>
</protein>
<sequence length="461" mass="50017">MIPEQTIDKFETKHKPVNFKEKKMDNANLLSQTYDQIIKGALGAGQKYFQMLSNPKSFYWDVAPTGQIDPRAYQIMSGMPLWFPIGDFAYADAGFVQAYRNVLSHVTFKVTPDQEQDLKELQNQLTVAGNAVTKANSDMNQAYLTAKQNGGLVFASKYPEITDWISSNEGASYQKQVDNAVANKNRKQDLILELQEASMPATLKDAIAAIKLPDTDPASSTAPRGWTKVPDGSGILRWQPDWQIETSGRNWRVELTRGSQGSFTIELNASDSSSNLENSWAGGSASYNNFFWGVSGSGGWSKMDLTESDKNVKATISVQSSTTVEVTPGAWYDGGFMKDLATGGGQGYTIASPYHATGGANALFGQGGLLSTRVSSLLVVYKPSFSITMSKSTYNKNVQKFNGSGGFRIGPFQFGGSGGHESTYTHSTSDGTTFTGKSTSDYPLIIGVTVAFPGVDKPQHQ</sequence>
<proteinExistence type="predicted"/>
<dbReference type="AlphaFoldDB" id="I4H3I2"/>
<comment type="caution">
    <text evidence="1">The sequence shown here is derived from an EMBL/GenBank/DDBJ whole genome shotgun (WGS) entry which is preliminary data.</text>
</comment>
<accession>I4H3I2</accession>
<organism evidence="1 2">
    <name type="scientific">Microcystis aeruginosa PCC 9807</name>
    <dbReference type="NCBI Taxonomy" id="1160283"/>
    <lineage>
        <taxon>Bacteria</taxon>
        <taxon>Bacillati</taxon>
        <taxon>Cyanobacteriota</taxon>
        <taxon>Cyanophyceae</taxon>
        <taxon>Oscillatoriophycideae</taxon>
        <taxon>Chroococcales</taxon>
        <taxon>Microcystaceae</taxon>
        <taxon>Microcystis</taxon>
    </lineage>
</organism>
<evidence type="ECO:0000313" key="2">
    <source>
        <dbReference type="Proteomes" id="UP000003613"/>
    </source>
</evidence>
<dbReference type="HOGENOM" id="CLU_626605_0_0_3"/>
<dbReference type="RefSeq" id="WP_002785369.1">
    <property type="nucleotide sequence ID" value="NZ_HE973314.1"/>
</dbReference>
<dbReference type="EMBL" id="CAIM01000124">
    <property type="protein sequence ID" value="CCI16606.1"/>
    <property type="molecule type" value="Genomic_DNA"/>
</dbReference>
<gene>
    <name evidence="1" type="ORF">MICAF_210002</name>
</gene>
<name>I4H3I2_MICAE</name>
<reference evidence="1 2" key="1">
    <citation type="submission" date="2012-04" db="EMBL/GenBank/DDBJ databases">
        <authorList>
            <person name="Genoscope - CEA"/>
        </authorList>
    </citation>
    <scope>NUCLEOTIDE SEQUENCE [LARGE SCALE GENOMIC DNA]</scope>
    <source>
        <strain evidence="1 2">9807</strain>
    </source>
</reference>
<evidence type="ECO:0000313" key="1">
    <source>
        <dbReference type="EMBL" id="CCI16606.1"/>
    </source>
</evidence>
<dbReference type="Proteomes" id="UP000003613">
    <property type="component" value="Unassembled WGS sequence"/>
</dbReference>